<keyword evidence="3" id="KW-1185">Reference proteome</keyword>
<keyword evidence="1" id="KW-0812">Transmembrane</keyword>
<dbReference type="RefSeq" id="WP_073101905.1">
    <property type="nucleotide sequence ID" value="NZ_FQXE01000002.1"/>
</dbReference>
<gene>
    <name evidence="2" type="ORF">SAMN04488135_102258</name>
</gene>
<evidence type="ECO:0000313" key="2">
    <source>
        <dbReference type="EMBL" id="SHH12761.1"/>
    </source>
</evidence>
<proteinExistence type="predicted"/>
<evidence type="ECO:0000256" key="1">
    <source>
        <dbReference type="SAM" id="Phobius"/>
    </source>
</evidence>
<reference evidence="2 3" key="1">
    <citation type="submission" date="2016-11" db="EMBL/GenBank/DDBJ databases">
        <authorList>
            <person name="Jaros S."/>
            <person name="Januszkiewicz K."/>
            <person name="Wedrychowicz H."/>
        </authorList>
    </citation>
    <scope>NUCLEOTIDE SEQUENCE [LARGE SCALE GENOMIC DNA]</scope>
    <source>
        <strain evidence="2 3">CGMCC 1.10190</strain>
    </source>
</reference>
<dbReference type="OrthoDB" id="241383at2"/>
<keyword evidence="1" id="KW-0472">Membrane</keyword>
<evidence type="ECO:0000313" key="3">
    <source>
        <dbReference type="Proteomes" id="UP000184226"/>
    </source>
</evidence>
<accession>A0A1M5QFY6</accession>
<dbReference type="EMBL" id="FQXE01000002">
    <property type="protein sequence ID" value="SHH12761.1"/>
    <property type="molecule type" value="Genomic_DNA"/>
</dbReference>
<name>A0A1M5QFY6_9BURK</name>
<sequence>MKTLFVASLLAFLGALLITSLYKPKPLEAQLLHLQVEQVMPEMASELSGEPDELQALFLAYAEDPVLLAKARIALLRYPDMARPIFAMLGESREFQDVLRSYGEDVTLPIHYFLTHEVFTLELMRGMSETARSALNTVRRLWNDSAPAEAAEAPAAPEAPGAGAALSSEERGRYAVQFLKAEGYDFLGQFVISPAGEVAWVQTERVLEGINSFFAGGVKGLETKLRRDETIAAGDLGWAALDVAIGVSALKVLRMGRAGAAGGRSLTFSERSAALGSGLWRGSAVGARLVKYGAPAVLAYIAIRHPSVINSLLGSAAEKLGLPAGLVQVVGWTLVLLPILLLLRFILRPLAWAMAGLAGLLRWLDRLPRRRRAGPVFASERRAPSRAA</sequence>
<dbReference type="Proteomes" id="UP000184226">
    <property type="component" value="Unassembled WGS sequence"/>
</dbReference>
<feature type="transmembrane region" description="Helical" evidence="1">
    <location>
        <begin position="320"/>
        <end position="340"/>
    </location>
</feature>
<dbReference type="STRING" id="658167.SAMN04488135_102258"/>
<dbReference type="AlphaFoldDB" id="A0A1M5QFY6"/>
<keyword evidence="1" id="KW-1133">Transmembrane helix</keyword>
<protein>
    <submittedName>
        <fullName evidence="2">Uncharacterized protein</fullName>
    </submittedName>
</protein>
<organism evidence="2 3">
    <name type="scientific">Pollutimonas bauzanensis</name>
    <dbReference type="NCBI Taxonomy" id="658167"/>
    <lineage>
        <taxon>Bacteria</taxon>
        <taxon>Pseudomonadati</taxon>
        <taxon>Pseudomonadota</taxon>
        <taxon>Betaproteobacteria</taxon>
        <taxon>Burkholderiales</taxon>
        <taxon>Alcaligenaceae</taxon>
        <taxon>Pollutimonas</taxon>
    </lineage>
</organism>